<accession>A0A183C528</accession>
<feature type="compositionally biased region" description="Acidic residues" evidence="1">
    <location>
        <begin position="229"/>
        <end position="245"/>
    </location>
</feature>
<feature type="chain" id="PRO_5008147117" description="Lipocalin domain-containing protein" evidence="2">
    <location>
        <begin position="27"/>
        <end position="627"/>
    </location>
</feature>
<dbReference type="WBParaSite" id="GPLIN_000797300">
    <property type="protein sequence ID" value="GPLIN_000797300"/>
    <property type="gene ID" value="GPLIN_000797300"/>
</dbReference>
<name>A0A183C528_GLOPA</name>
<evidence type="ECO:0000259" key="3">
    <source>
        <dbReference type="Pfam" id="PF24976"/>
    </source>
</evidence>
<dbReference type="Proteomes" id="UP000050741">
    <property type="component" value="Unassembled WGS sequence"/>
</dbReference>
<evidence type="ECO:0000256" key="2">
    <source>
        <dbReference type="SAM" id="SignalP"/>
    </source>
</evidence>
<sequence>MRQSQYILPFLFPLLLLLQIVPLLRSARLSLGGGSPFQNWPSPELLEEAGQSSLKAHTSDPRPFVQEENSPAPNDGRSVRPFHRYIFQGVRFAKPPDPQTVWHEQLSQLQQKDKQNLEFMGKPQIPQAIRNYFSLDMPPDKMVKEFTGVDLHSIFGSNFDKFIDTTTSPTFTRPTTPKDKLVQYFERSLDNFLDGRYRAMERIPYLFEKEKLLKTKNSEETLNKKVYDEEPSTEGSGEDPNEFEENSSSFSSSINGIPKQIPFIPKVPVDFVKPQEKQPSQMVSKMLEINAKKVDKELDAVAKTLKGTLKRPQAKGAVLMAASSAGDPQLAKPIKQDFQYGAKPSYQQGMVSSLLQFLGINNPPANTELDKVLTEWIMDHSPRHVTKHEKKSYGGESSYVRMQKFLSSPLTPLCTAQTEAMNGFELDSLMGQWFEVMHSSLMSSSMCSMFFYEMLSRSSSPEGVGSVFQTLQYSSPKRHTSTNPTNGFRWGESVGTVPFSSVQQQPVLSSGYAIALRPGQIVFRPSKSPEEVNVRIIAAAYGEAVPGTIRNGRQYEYAILGINCNYPLFVIARDPYTFKQKYESVVMETLERNGLTDHFSQLLDIVTGIDPAQCQLPTHFFDAKGHF</sequence>
<organism evidence="4 5">
    <name type="scientific">Globodera pallida</name>
    <name type="common">Potato cyst nematode worm</name>
    <name type="synonym">Heterodera pallida</name>
    <dbReference type="NCBI Taxonomy" id="36090"/>
    <lineage>
        <taxon>Eukaryota</taxon>
        <taxon>Metazoa</taxon>
        <taxon>Ecdysozoa</taxon>
        <taxon>Nematoda</taxon>
        <taxon>Chromadorea</taxon>
        <taxon>Rhabditida</taxon>
        <taxon>Tylenchina</taxon>
        <taxon>Tylenchomorpha</taxon>
        <taxon>Tylenchoidea</taxon>
        <taxon>Heteroderidae</taxon>
        <taxon>Heteroderinae</taxon>
        <taxon>Globodera</taxon>
    </lineage>
</organism>
<feature type="region of interest" description="Disordered" evidence="1">
    <location>
        <begin position="223"/>
        <end position="252"/>
    </location>
</feature>
<reference evidence="4" key="2">
    <citation type="submission" date="2014-05" db="EMBL/GenBank/DDBJ databases">
        <title>The genome and life-stage specific transcriptomes of Globodera pallida elucidate key aspects of plant parasitism by a cyst nematode.</title>
        <authorList>
            <person name="Cotton J.A."/>
            <person name="Lilley C.J."/>
            <person name="Jones L.M."/>
            <person name="Kikuchi T."/>
            <person name="Reid A.J."/>
            <person name="Thorpe P."/>
            <person name="Tsai I.J."/>
            <person name="Beasley H."/>
            <person name="Blok V."/>
            <person name="Cock P.J.A."/>
            <person name="Van den Akker S.E."/>
            <person name="Holroyd N."/>
            <person name="Hunt M."/>
            <person name="Mantelin S."/>
            <person name="Naghra H."/>
            <person name="Pain A."/>
            <person name="Palomares-Rius J.E."/>
            <person name="Zarowiecki M."/>
            <person name="Berriman M."/>
            <person name="Jones J.T."/>
            <person name="Urwin P.E."/>
        </authorList>
    </citation>
    <scope>NUCLEOTIDE SEQUENCE [LARGE SCALE GENOMIC DNA]</scope>
    <source>
        <strain evidence="4">Lindley</strain>
    </source>
</reference>
<proteinExistence type="predicted"/>
<dbReference type="InterPro" id="IPR056868">
    <property type="entry name" value="Lipocalin_dom_nem"/>
</dbReference>
<evidence type="ECO:0000256" key="1">
    <source>
        <dbReference type="SAM" id="MobiDB-lite"/>
    </source>
</evidence>
<keyword evidence="4" id="KW-1185">Reference proteome</keyword>
<evidence type="ECO:0000313" key="4">
    <source>
        <dbReference type="Proteomes" id="UP000050741"/>
    </source>
</evidence>
<keyword evidence="2" id="KW-0732">Signal</keyword>
<evidence type="ECO:0000313" key="5">
    <source>
        <dbReference type="WBParaSite" id="GPLIN_000797300"/>
    </source>
</evidence>
<feature type="signal peptide" evidence="2">
    <location>
        <begin position="1"/>
        <end position="26"/>
    </location>
</feature>
<dbReference type="AlphaFoldDB" id="A0A183C528"/>
<dbReference type="PANTHER" id="PTHR37437:SF4">
    <property type="entry name" value="LIPOCALIN-RELATED PROTEIN"/>
    <property type="match status" value="1"/>
</dbReference>
<dbReference type="Pfam" id="PF24976">
    <property type="entry name" value="Lipocalin_10"/>
    <property type="match status" value="1"/>
</dbReference>
<reference evidence="4" key="1">
    <citation type="submission" date="2013-12" db="EMBL/GenBank/DDBJ databases">
        <authorList>
            <person name="Aslett M."/>
        </authorList>
    </citation>
    <scope>NUCLEOTIDE SEQUENCE [LARGE SCALE GENOMIC DNA]</scope>
    <source>
        <strain evidence="4">Lindley</strain>
    </source>
</reference>
<dbReference type="PANTHER" id="PTHR37437">
    <property type="entry name" value="LIPOCALIN-RELATED PROTEIN-RELATED"/>
    <property type="match status" value="1"/>
</dbReference>
<protein>
    <recommendedName>
        <fullName evidence="3">Lipocalin domain-containing protein</fullName>
    </recommendedName>
</protein>
<feature type="region of interest" description="Disordered" evidence="1">
    <location>
        <begin position="48"/>
        <end position="78"/>
    </location>
</feature>
<reference evidence="5" key="3">
    <citation type="submission" date="2016-06" db="UniProtKB">
        <authorList>
            <consortium name="WormBaseParasite"/>
        </authorList>
    </citation>
    <scope>IDENTIFICATION</scope>
</reference>
<feature type="domain" description="Lipocalin" evidence="3">
    <location>
        <begin position="550"/>
        <end position="615"/>
    </location>
</feature>